<dbReference type="GO" id="GO:0007165">
    <property type="term" value="P:signal transduction"/>
    <property type="evidence" value="ECO:0007669"/>
    <property type="project" value="UniProtKB-KW"/>
</dbReference>
<keyword evidence="4 10" id="KW-0812">Transmembrane</keyword>
<feature type="domain" description="HAMP" evidence="12">
    <location>
        <begin position="295"/>
        <end position="350"/>
    </location>
</feature>
<comment type="subcellular location">
    <subcellularLocation>
        <location evidence="1">Cell membrane</location>
        <topology evidence="1">Multi-pass membrane protein</topology>
    </subcellularLocation>
</comment>
<evidence type="ECO:0000259" key="12">
    <source>
        <dbReference type="PROSITE" id="PS50885"/>
    </source>
</evidence>
<evidence type="ECO:0000256" key="3">
    <source>
        <dbReference type="ARBA" id="ARBA00022500"/>
    </source>
</evidence>
<dbReference type="EMBL" id="CM001441">
    <property type="protein sequence ID" value="EHQ92043.1"/>
    <property type="molecule type" value="Genomic_DNA"/>
</dbReference>
<evidence type="ECO:0000256" key="1">
    <source>
        <dbReference type="ARBA" id="ARBA00004651"/>
    </source>
</evidence>
<protein>
    <submittedName>
        <fullName evidence="13">Methyl-accepting chemotaxis protein</fullName>
    </submittedName>
</protein>
<dbReference type="InterPro" id="IPR004090">
    <property type="entry name" value="Chemotax_Me-accpt_rcpt"/>
</dbReference>
<evidence type="ECO:0000256" key="5">
    <source>
        <dbReference type="ARBA" id="ARBA00022989"/>
    </source>
</evidence>
<evidence type="ECO:0000313" key="14">
    <source>
        <dbReference type="Proteomes" id="UP000005104"/>
    </source>
</evidence>
<dbReference type="SMART" id="SM00304">
    <property type="entry name" value="HAMP"/>
    <property type="match status" value="1"/>
</dbReference>
<feature type="transmembrane region" description="Helical" evidence="10">
    <location>
        <begin position="273"/>
        <end position="294"/>
    </location>
</feature>
<keyword evidence="7 9" id="KW-0807">Transducer</keyword>
<dbReference type="PROSITE" id="PS50111">
    <property type="entry name" value="CHEMOTAXIS_TRANSDUC_2"/>
    <property type="match status" value="1"/>
</dbReference>
<keyword evidence="14" id="KW-1185">Reference proteome</keyword>
<evidence type="ECO:0000256" key="4">
    <source>
        <dbReference type="ARBA" id="ARBA00022692"/>
    </source>
</evidence>
<reference evidence="13 14" key="1">
    <citation type="submission" date="2011-11" db="EMBL/GenBank/DDBJ databases">
        <title>The Noncontiguous Finished genome of Desulfosporosinus youngiae DSM 17734.</title>
        <authorList>
            <consortium name="US DOE Joint Genome Institute (JGI-PGF)"/>
            <person name="Lucas S."/>
            <person name="Han J."/>
            <person name="Lapidus A."/>
            <person name="Cheng J.-F."/>
            <person name="Goodwin L."/>
            <person name="Pitluck S."/>
            <person name="Peters L."/>
            <person name="Ovchinnikova G."/>
            <person name="Lu M."/>
            <person name="Land M.L."/>
            <person name="Hauser L."/>
            <person name="Pester M."/>
            <person name="Spring S."/>
            <person name="Ollivier B."/>
            <person name="Rattei T."/>
            <person name="Klenk H.-P."/>
            <person name="Wagner M."/>
            <person name="Loy A."/>
            <person name="Woyke T.J."/>
        </authorList>
    </citation>
    <scope>NUCLEOTIDE SEQUENCE [LARGE SCALE GENOMIC DNA]</scope>
    <source>
        <strain evidence="13 14">DSM 17734</strain>
    </source>
</reference>
<dbReference type="Gene3D" id="1.10.287.950">
    <property type="entry name" value="Methyl-accepting chemotaxis protein"/>
    <property type="match status" value="1"/>
</dbReference>
<dbReference type="Gene3D" id="3.30.450.20">
    <property type="entry name" value="PAS domain"/>
    <property type="match status" value="1"/>
</dbReference>
<dbReference type="PROSITE" id="PS50885">
    <property type="entry name" value="HAMP"/>
    <property type="match status" value="1"/>
</dbReference>
<dbReference type="AlphaFoldDB" id="H5Y064"/>
<dbReference type="PANTHER" id="PTHR32089">
    <property type="entry name" value="METHYL-ACCEPTING CHEMOTAXIS PROTEIN MCPB"/>
    <property type="match status" value="1"/>
</dbReference>
<accession>H5Y064</accession>
<dbReference type="Pfam" id="PF00015">
    <property type="entry name" value="MCPsignal"/>
    <property type="match status" value="1"/>
</dbReference>
<evidence type="ECO:0000313" key="13">
    <source>
        <dbReference type="EMBL" id="EHQ92043.1"/>
    </source>
</evidence>
<dbReference type="GO" id="GO:0006935">
    <property type="term" value="P:chemotaxis"/>
    <property type="evidence" value="ECO:0007669"/>
    <property type="project" value="UniProtKB-KW"/>
</dbReference>
<evidence type="ECO:0000256" key="8">
    <source>
        <dbReference type="ARBA" id="ARBA00029447"/>
    </source>
</evidence>
<keyword evidence="2" id="KW-1003">Cell membrane</keyword>
<keyword evidence="3" id="KW-0145">Chemotaxis</keyword>
<keyword evidence="5 10" id="KW-1133">Transmembrane helix</keyword>
<dbReference type="SUPFAM" id="SSF58104">
    <property type="entry name" value="Methyl-accepting chemotaxis protein (MCP) signaling domain"/>
    <property type="match status" value="1"/>
</dbReference>
<dbReference type="CDD" id="cd12914">
    <property type="entry name" value="PDC1_DGC_like"/>
    <property type="match status" value="1"/>
</dbReference>
<dbReference type="Proteomes" id="UP000005104">
    <property type="component" value="Chromosome"/>
</dbReference>
<evidence type="ECO:0000256" key="7">
    <source>
        <dbReference type="ARBA" id="ARBA00023224"/>
    </source>
</evidence>
<evidence type="ECO:0000259" key="11">
    <source>
        <dbReference type="PROSITE" id="PS50111"/>
    </source>
</evidence>
<dbReference type="HOGENOM" id="CLU_000445_107_19_9"/>
<dbReference type="InterPro" id="IPR003660">
    <property type="entry name" value="HAMP_dom"/>
</dbReference>
<keyword evidence="6 10" id="KW-0472">Membrane</keyword>
<name>H5Y064_9FIRM</name>
<evidence type="ECO:0000256" key="6">
    <source>
        <dbReference type="ARBA" id="ARBA00023136"/>
    </source>
</evidence>
<sequence length="656" mass="70852">MYIGVLLLFVCGGLGVISYIMAAKAITAQVEQALPQLAGQGAKVVTERMNVLLGALEVVANRDRIKDLNNPWEDKNAILQDETTRSGHTSMLIALPDGSAKITTGTELNIKDRDYFQKAIAGERAISEPIISRDDGSMIIVYAVPIKQNGAIVGVLAAVRDGNNLSQITNSIRFGESGKAFMINGMGTKVAHYNADLVMEMDNDLENVKQNPELVSLAELERQMTERKTGAGEYKYNGEAKFLGYAPVEGTDWSLAVAAPKVEVFAELQHMKMLILIASILCLVLSLGVGYVIAKFISTPIVLASEHLKMVATGDFTNEVSKKYMETKDEIGVLTKSIDIMQQSVKEVVKGVIAESYNVTEAVKTTAQNINDLTYQIGEVSATTEELSAGMEETAASSEEMSATATEIERAIESIALKAQQGAEAAGEISRRANELKQNTVYSQKSARNVYVTTQDKLIKAIEDSKSVDQINVLSDAILQITSQTNLLALNAAIEAARAGEAGKGFAVVAEEIRKLAENSKDAVNQIQEITKIVVASVGNLSESSASILEFIDKQVLKDYEAMVSIGEQYNSDAEFVDNLVTDFSATSEELTASIQEMTKVIEGIAVAANEGAESTTNIAQKATMVVEKTDEVMRQANVSKESSDHLIEIVSKFKI</sequence>
<evidence type="ECO:0000256" key="9">
    <source>
        <dbReference type="PROSITE-ProRule" id="PRU00284"/>
    </source>
</evidence>
<dbReference type="SMART" id="SM00283">
    <property type="entry name" value="MA"/>
    <property type="match status" value="1"/>
</dbReference>
<dbReference type="PANTHER" id="PTHR32089:SF112">
    <property type="entry name" value="LYSOZYME-LIKE PROTEIN-RELATED"/>
    <property type="match status" value="1"/>
</dbReference>
<evidence type="ECO:0000256" key="2">
    <source>
        <dbReference type="ARBA" id="ARBA00022475"/>
    </source>
</evidence>
<organism evidence="13 14">
    <name type="scientific">Desulfosporosinus youngiae DSM 17734</name>
    <dbReference type="NCBI Taxonomy" id="768710"/>
    <lineage>
        <taxon>Bacteria</taxon>
        <taxon>Bacillati</taxon>
        <taxon>Bacillota</taxon>
        <taxon>Clostridia</taxon>
        <taxon>Eubacteriales</taxon>
        <taxon>Desulfitobacteriaceae</taxon>
        <taxon>Desulfosporosinus</taxon>
    </lineage>
</organism>
<feature type="domain" description="Methyl-accepting transducer" evidence="11">
    <location>
        <begin position="369"/>
        <end position="606"/>
    </location>
</feature>
<gene>
    <name evidence="13" type="ORF">DesyoDRAFT_5109</name>
</gene>
<dbReference type="CDD" id="cd12912">
    <property type="entry name" value="PDC2_MCP_like"/>
    <property type="match status" value="1"/>
</dbReference>
<proteinExistence type="inferred from homology"/>
<dbReference type="InterPro" id="IPR004089">
    <property type="entry name" value="MCPsignal_dom"/>
</dbReference>
<dbReference type="Gene3D" id="6.10.340.10">
    <property type="match status" value="1"/>
</dbReference>
<dbReference type="eggNOG" id="COG0840">
    <property type="taxonomic scope" value="Bacteria"/>
</dbReference>
<comment type="similarity">
    <text evidence="8">Belongs to the methyl-accepting chemotaxis (MCP) protein family.</text>
</comment>
<evidence type="ECO:0000256" key="10">
    <source>
        <dbReference type="SAM" id="Phobius"/>
    </source>
</evidence>
<dbReference type="STRING" id="768710.DesyoDRAFT_5109"/>
<dbReference type="InterPro" id="IPR033479">
    <property type="entry name" value="dCache_1"/>
</dbReference>
<dbReference type="GO" id="GO:0004888">
    <property type="term" value="F:transmembrane signaling receptor activity"/>
    <property type="evidence" value="ECO:0007669"/>
    <property type="project" value="InterPro"/>
</dbReference>
<dbReference type="PRINTS" id="PR00260">
    <property type="entry name" value="CHEMTRNSDUCR"/>
</dbReference>
<dbReference type="GO" id="GO:0005886">
    <property type="term" value="C:plasma membrane"/>
    <property type="evidence" value="ECO:0007669"/>
    <property type="project" value="UniProtKB-SubCell"/>
</dbReference>
<dbReference type="Pfam" id="PF02743">
    <property type="entry name" value="dCache_1"/>
    <property type="match status" value="1"/>
</dbReference>